<keyword evidence="5 10" id="KW-0067">ATP-binding</keyword>
<dbReference type="FunFam" id="3.40.50.300:FF:001181">
    <property type="entry name" value="DNA helicase"/>
    <property type="match status" value="1"/>
</dbReference>
<feature type="domain" description="UvrD-like helicase C-terminal" evidence="13">
    <location>
        <begin position="305"/>
        <end position="552"/>
    </location>
</feature>
<feature type="binding site" evidence="10">
    <location>
        <begin position="43"/>
        <end position="50"/>
    </location>
    <ligand>
        <name>ATP</name>
        <dbReference type="ChEBI" id="CHEBI:30616"/>
    </ligand>
</feature>
<dbReference type="Pfam" id="PF13361">
    <property type="entry name" value="UvrD_C"/>
    <property type="match status" value="2"/>
</dbReference>
<dbReference type="SUPFAM" id="SSF52540">
    <property type="entry name" value="P-loop containing nucleoside triphosphate hydrolases"/>
    <property type="match status" value="1"/>
</dbReference>
<feature type="domain" description="UvrD-like helicase ATP-binding" evidence="12">
    <location>
        <begin position="22"/>
        <end position="304"/>
    </location>
</feature>
<dbReference type="Proteomes" id="UP000318693">
    <property type="component" value="Unassembled WGS sequence"/>
</dbReference>
<dbReference type="GO" id="GO:0005829">
    <property type="term" value="C:cytosol"/>
    <property type="evidence" value="ECO:0007669"/>
    <property type="project" value="TreeGrafter"/>
</dbReference>
<evidence type="ECO:0000256" key="5">
    <source>
        <dbReference type="ARBA" id="ARBA00022840"/>
    </source>
</evidence>
<evidence type="ECO:0000256" key="9">
    <source>
        <dbReference type="ARBA" id="ARBA00048988"/>
    </source>
</evidence>
<dbReference type="CDD" id="cd17932">
    <property type="entry name" value="DEXQc_UvrD"/>
    <property type="match status" value="1"/>
</dbReference>
<dbReference type="Gene3D" id="1.10.150.80">
    <property type="entry name" value="HRDC domain"/>
    <property type="match status" value="1"/>
</dbReference>
<sequence length="692" mass="75172">MSVAAERLAGMSTDVSTDELLAALDDDQRAVAEHLTGPLCVLAGAGTGKTRAITYRIANGVRSGVYSPNTVLAVTFTARAAGEMRSRLRDLGVGGVQARTFHAAALRQLSYFWPTAIGGTLPRIAEHKASLVAEAAGRLGLGADRVAIRDLAGEVEWSKVSLVTADDYAAKAASTGREGAAGHDHATISRLISVYEDVKNERGVIDFEDVLLLLVGILLEREDVAAEVRRQYRHFVVDEYQDVSPLQQRLLDLWLGNRREICVVGDVSQTIYSFTGATPSYLTDFSRRYDGAQVVRLVRDYRSTPQVVDLANRVLARAGRHRSSAAVELVAQRPSSVPVRFETYDDDLAEARGVAERVGVLQREGVPLNEIAVLYRTNSQSEALEQALADAGIGYLVRGGERFFSRREVREAIVLLRGAARSSADQPLTDAVRDVLSSVGWSAEPPAARGAVRERWESLNSLVTLADDLHSSRAADMVGLIAELDDRMAAQHAPTVAGVTLASLHAAKGLEWDAVFLVGVSEGLLPISLAEGEDAIAEERRLLYVGITRAREHLQLSFARARTVGGRASRKRSRFLDGVWPDGADGFRSGKLSRRAAAKARTEGFMEDNPEDAELFERLRSWRGEVARAVSKPAYTVLHDTTLQAIATAKPKDLRQLAVLRGIGASKLEAYGPQVLAVVRGEDIDVQEWLAR</sequence>
<dbReference type="InterPro" id="IPR014016">
    <property type="entry name" value="UvrD-like_ATP-bd"/>
</dbReference>
<dbReference type="GO" id="GO:0016887">
    <property type="term" value="F:ATP hydrolysis activity"/>
    <property type="evidence" value="ECO:0007669"/>
    <property type="project" value="RHEA"/>
</dbReference>
<comment type="catalytic activity">
    <reaction evidence="9">
        <text>ATP + H2O = ADP + phosphate + H(+)</text>
        <dbReference type="Rhea" id="RHEA:13065"/>
        <dbReference type="ChEBI" id="CHEBI:15377"/>
        <dbReference type="ChEBI" id="CHEBI:15378"/>
        <dbReference type="ChEBI" id="CHEBI:30616"/>
        <dbReference type="ChEBI" id="CHEBI:43474"/>
        <dbReference type="ChEBI" id="CHEBI:456216"/>
        <dbReference type="EC" id="5.6.2.4"/>
    </reaction>
</comment>
<evidence type="ECO:0000256" key="1">
    <source>
        <dbReference type="ARBA" id="ARBA00009922"/>
    </source>
</evidence>
<dbReference type="GO" id="GO:0003677">
    <property type="term" value="F:DNA binding"/>
    <property type="evidence" value="ECO:0007669"/>
    <property type="project" value="InterPro"/>
</dbReference>
<evidence type="ECO:0000256" key="10">
    <source>
        <dbReference type="PROSITE-ProRule" id="PRU00560"/>
    </source>
</evidence>
<evidence type="ECO:0000256" key="3">
    <source>
        <dbReference type="ARBA" id="ARBA00022801"/>
    </source>
</evidence>
<evidence type="ECO:0000256" key="6">
    <source>
        <dbReference type="ARBA" id="ARBA00023235"/>
    </source>
</evidence>
<dbReference type="CDD" id="cd18807">
    <property type="entry name" value="SF1_C_UvrD"/>
    <property type="match status" value="1"/>
</dbReference>
<organism evidence="14 15">
    <name type="scientific">Georgenia yuyongxinii</name>
    <dbReference type="NCBI Taxonomy" id="2589797"/>
    <lineage>
        <taxon>Bacteria</taxon>
        <taxon>Bacillati</taxon>
        <taxon>Actinomycetota</taxon>
        <taxon>Actinomycetes</taxon>
        <taxon>Micrococcales</taxon>
        <taxon>Bogoriellaceae</taxon>
        <taxon>Georgenia</taxon>
    </lineage>
</organism>
<keyword evidence="2 10" id="KW-0547">Nucleotide-binding</keyword>
<feature type="domain" description="HRDC" evidence="11">
    <location>
        <begin position="609"/>
        <end position="689"/>
    </location>
</feature>
<dbReference type="GO" id="GO:0033202">
    <property type="term" value="C:DNA helicase complex"/>
    <property type="evidence" value="ECO:0007669"/>
    <property type="project" value="TreeGrafter"/>
</dbReference>
<dbReference type="SUPFAM" id="SSF47819">
    <property type="entry name" value="HRDC-like"/>
    <property type="match status" value="1"/>
</dbReference>
<keyword evidence="6" id="KW-0413">Isomerase</keyword>
<evidence type="ECO:0000313" key="14">
    <source>
        <dbReference type="EMBL" id="TRW43218.1"/>
    </source>
</evidence>
<dbReference type="Gene3D" id="3.40.50.300">
    <property type="entry name" value="P-loop containing nucleotide triphosphate hydrolases"/>
    <property type="match status" value="3"/>
</dbReference>
<dbReference type="Pfam" id="PF00570">
    <property type="entry name" value="HRDC"/>
    <property type="match status" value="1"/>
</dbReference>
<dbReference type="AlphaFoldDB" id="A0A552WKE1"/>
<dbReference type="PANTHER" id="PTHR11070">
    <property type="entry name" value="UVRD / RECB / PCRA DNA HELICASE FAMILY MEMBER"/>
    <property type="match status" value="1"/>
</dbReference>
<dbReference type="InterPro" id="IPR010997">
    <property type="entry name" value="HRDC-like_sf"/>
</dbReference>
<dbReference type="GO" id="GO:0005524">
    <property type="term" value="F:ATP binding"/>
    <property type="evidence" value="ECO:0007669"/>
    <property type="project" value="UniProtKB-UniRule"/>
</dbReference>
<dbReference type="SMART" id="SM00341">
    <property type="entry name" value="HRDC"/>
    <property type="match status" value="1"/>
</dbReference>
<dbReference type="InterPro" id="IPR002121">
    <property type="entry name" value="HRDC_dom"/>
</dbReference>
<evidence type="ECO:0000259" key="12">
    <source>
        <dbReference type="PROSITE" id="PS51198"/>
    </source>
</evidence>
<evidence type="ECO:0000256" key="4">
    <source>
        <dbReference type="ARBA" id="ARBA00022806"/>
    </source>
</evidence>
<accession>A0A552WKE1</accession>
<evidence type="ECO:0000256" key="8">
    <source>
        <dbReference type="ARBA" id="ARBA00034808"/>
    </source>
</evidence>
<dbReference type="Gene3D" id="1.10.10.160">
    <property type="match status" value="1"/>
</dbReference>
<protein>
    <recommendedName>
        <fullName evidence="8">DNA 3'-5' helicase</fullName>
        <ecNumber evidence="8">5.6.2.4</ecNumber>
    </recommendedName>
</protein>
<comment type="catalytic activity">
    <reaction evidence="7">
        <text>Couples ATP hydrolysis with the unwinding of duplex DNA by translocating in the 3'-5' direction.</text>
        <dbReference type="EC" id="5.6.2.4"/>
    </reaction>
</comment>
<dbReference type="InterPro" id="IPR000212">
    <property type="entry name" value="DNA_helicase_UvrD/REP"/>
</dbReference>
<dbReference type="InterPro" id="IPR027417">
    <property type="entry name" value="P-loop_NTPase"/>
</dbReference>
<keyword evidence="15" id="KW-1185">Reference proteome</keyword>
<dbReference type="PANTHER" id="PTHR11070:SF69">
    <property type="entry name" value="ATP-DEPENDENT DNA HELICASE UVRD2"/>
    <property type="match status" value="1"/>
</dbReference>
<evidence type="ECO:0000256" key="7">
    <source>
        <dbReference type="ARBA" id="ARBA00034617"/>
    </source>
</evidence>
<comment type="caution">
    <text evidence="14">The sequence shown here is derived from an EMBL/GenBank/DDBJ whole genome shotgun (WGS) entry which is preliminary data.</text>
</comment>
<dbReference type="PROSITE" id="PS51198">
    <property type="entry name" value="UVRD_HELICASE_ATP_BIND"/>
    <property type="match status" value="1"/>
</dbReference>
<dbReference type="InterPro" id="IPR013986">
    <property type="entry name" value="DExx_box_DNA_helicase_dom_sf"/>
</dbReference>
<dbReference type="InterPro" id="IPR014017">
    <property type="entry name" value="DNA_helicase_UvrD-like_C"/>
</dbReference>
<proteinExistence type="inferred from homology"/>
<dbReference type="PROSITE" id="PS50967">
    <property type="entry name" value="HRDC"/>
    <property type="match status" value="1"/>
</dbReference>
<evidence type="ECO:0000259" key="11">
    <source>
        <dbReference type="PROSITE" id="PS50967"/>
    </source>
</evidence>
<keyword evidence="4 10" id="KW-0347">Helicase</keyword>
<dbReference type="InterPro" id="IPR044876">
    <property type="entry name" value="HRDC_dom_sf"/>
</dbReference>
<dbReference type="EMBL" id="VJXR01000095">
    <property type="protein sequence ID" value="TRW43218.1"/>
    <property type="molecule type" value="Genomic_DNA"/>
</dbReference>
<evidence type="ECO:0000259" key="13">
    <source>
        <dbReference type="PROSITE" id="PS51217"/>
    </source>
</evidence>
<comment type="similarity">
    <text evidence="1">Belongs to the helicase family. UvrD subfamily.</text>
</comment>
<evidence type="ECO:0000313" key="15">
    <source>
        <dbReference type="Proteomes" id="UP000318693"/>
    </source>
</evidence>
<dbReference type="GO" id="GO:0043138">
    <property type="term" value="F:3'-5' DNA helicase activity"/>
    <property type="evidence" value="ECO:0007669"/>
    <property type="project" value="UniProtKB-EC"/>
</dbReference>
<dbReference type="Gene3D" id="1.10.486.10">
    <property type="entry name" value="PCRA, domain 4"/>
    <property type="match status" value="1"/>
</dbReference>
<dbReference type="GO" id="GO:0000725">
    <property type="term" value="P:recombinational repair"/>
    <property type="evidence" value="ECO:0007669"/>
    <property type="project" value="TreeGrafter"/>
</dbReference>
<gene>
    <name evidence="14" type="ORF">FJ693_18540</name>
</gene>
<name>A0A552WKE1_9MICO</name>
<evidence type="ECO:0000256" key="2">
    <source>
        <dbReference type="ARBA" id="ARBA00022741"/>
    </source>
</evidence>
<keyword evidence="3 10" id="KW-0378">Hydrolase</keyword>
<reference evidence="14 15" key="1">
    <citation type="submission" date="2019-07" db="EMBL/GenBank/DDBJ databases">
        <title>Georgenia wutianyii sp. nov. and Georgenia *** sp. nov. isolated from plateau pika (Ochotona curzoniae) in the Qinghai-Tibet plateau of China.</title>
        <authorList>
            <person name="Tian Z."/>
        </authorList>
    </citation>
    <scope>NUCLEOTIDE SEQUENCE [LARGE SCALE GENOMIC DNA]</scope>
    <source>
        <strain evidence="14 15">Z446</strain>
    </source>
</reference>
<dbReference type="Pfam" id="PF00580">
    <property type="entry name" value="UvrD-helicase"/>
    <property type="match status" value="1"/>
</dbReference>
<dbReference type="EC" id="5.6.2.4" evidence="8"/>
<dbReference type="PROSITE" id="PS51217">
    <property type="entry name" value="UVRD_HELICASE_CTER"/>
    <property type="match status" value="1"/>
</dbReference>